<accession>A0A853K8D0</accession>
<gene>
    <name evidence="1" type="ORF">AYW79_11790</name>
</gene>
<protein>
    <recommendedName>
        <fullName evidence="3">DUF2332 domain-containing protein</fullName>
    </recommendedName>
</protein>
<name>A0A853K8D0_9BACL</name>
<sequence length="343" mass="39311">MNSTHLSAGFRRFAEKECKGSSRLYEFLSIEISRDTHLLELSSHCSQGQPVPNLLFASVHYLLLSGVDHELKAFYLSVTGNPRPFEGSFPPFKNFCQNYRNEMIRLLQSKMVQTNEIRRCTYFYPSFCYIYNKVRRPLSLVEIGTSAGLQLLWDKYSYSYGTDSVYGDLSSSVHLTSELRSGNALPLLQKTPPVKSKFGIDLHVVDLSKKEDYLWLKSLIWPEHKERLEVLEKAAQLFTINSVNLIEGDGVSLLPHVVEQVPEDSALCIFHTHVANQIPDELKRKLIDNIKAIGTKRDVFHLYNNISDVGKLHLDSFINGVEFNEIIAETDGHGRWFDWYVNM</sequence>
<evidence type="ECO:0000313" key="2">
    <source>
        <dbReference type="Proteomes" id="UP000077421"/>
    </source>
</evidence>
<dbReference type="OrthoDB" id="9789360at2"/>
<proteinExistence type="predicted"/>
<dbReference type="EMBL" id="LSUQ01000045">
    <property type="protein sequence ID" value="OAG93215.1"/>
    <property type="molecule type" value="Genomic_DNA"/>
</dbReference>
<dbReference type="PIRSF" id="PIRSF012608">
    <property type="entry name" value="UCP012608"/>
    <property type="match status" value="1"/>
</dbReference>
<organism evidence="1 2">
    <name type="scientific">Ferroacidibacillus organovorans</name>
    <dbReference type="NCBI Taxonomy" id="1765683"/>
    <lineage>
        <taxon>Bacteria</taxon>
        <taxon>Bacillati</taxon>
        <taxon>Bacillota</taxon>
        <taxon>Bacilli</taxon>
        <taxon>Bacillales</taxon>
        <taxon>Alicyclobacillaceae</taxon>
        <taxon>Ferroacidibacillus</taxon>
    </lineage>
</organism>
<comment type="caution">
    <text evidence="1">The sequence shown here is derived from an EMBL/GenBank/DDBJ whole genome shotgun (WGS) entry which is preliminary data.</text>
</comment>
<reference evidence="1 2" key="1">
    <citation type="submission" date="2016-02" db="EMBL/GenBank/DDBJ databases">
        <title>Draft genome sequence of Acidibacillus ferrooxidans SLC66.</title>
        <authorList>
            <person name="Oliveira G."/>
            <person name="Nancucheo I."/>
            <person name="Dall'Agnol H."/>
            <person name="Johnson B."/>
            <person name="Oliveira R."/>
            <person name="Nunes G.L."/>
            <person name="Tzotzos G."/>
            <person name="Orellana S.C."/>
            <person name="Salim A.C."/>
            <person name="Araujo F.M."/>
        </authorList>
    </citation>
    <scope>NUCLEOTIDE SEQUENCE [LARGE SCALE GENOMIC DNA]</scope>
    <source>
        <strain evidence="1 2">SLC66</strain>
    </source>
</reference>
<dbReference type="RefSeq" id="WP_067566173.1">
    <property type="nucleotide sequence ID" value="NZ_LSUQ01000045.1"/>
</dbReference>
<evidence type="ECO:0008006" key="3">
    <source>
        <dbReference type="Google" id="ProtNLM"/>
    </source>
</evidence>
<dbReference type="Proteomes" id="UP000077421">
    <property type="component" value="Unassembled WGS sequence"/>
</dbReference>
<dbReference type="AlphaFoldDB" id="A0A853K8D0"/>
<dbReference type="Pfam" id="PF10094">
    <property type="entry name" value="DUF2332"/>
    <property type="match status" value="1"/>
</dbReference>
<evidence type="ECO:0000313" key="1">
    <source>
        <dbReference type="EMBL" id="OAG93215.1"/>
    </source>
</evidence>
<dbReference type="InterPro" id="IPR011200">
    <property type="entry name" value="UCP012608"/>
</dbReference>